<dbReference type="EMBL" id="BQKI01000006">
    <property type="protein sequence ID" value="GJM96584.1"/>
    <property type="molecule type" value="Genomic_DNA"/>
</dbReference>
<organism evidence="2 3">
    <name type="scientific">Eleusine coracana subsp. coracana</name>
    <dbReference type="NCBI Taxonomy" id="191504"/>
    <lineage>
        <taxon>Eukaryota</taxon>
        <taxon>Viridiplantae</taxon>
        <taxon>Streptophyta</taxon>
        <taxon>Embryophyta</taxon>
        <taxon>Tracheophyta</taxon>
        <taxon>Spermatophyta</taxon>
        <taxon>Magnoliopsida</taxon>
        <taxon>Liliopsida</taxon>
        <taxon>Poales</taxon>
        <taxon>Poaceae</taxon>
        <taxon>PACMAD clade</taxon>
        <taxon>Chloridoideae</taxon>
        <taxon>Cynodonteae</taxon>
        <taxon>Eleusininae</taxon>
        <taxon>Eleusine</taxon>
    </lineage>
</organism>
<feature type="region of interest" description="Disordered" evidence="1">
    <location>
        <begin position="102"/>
        <end position="125"/>
    </location>
</feature>
<sequence length="125" mass="13118">MVELLSRRGRNRSCDRIDPNADGASEAAKWQDGGRGRMERRAAAGQARRRADDMSAALARPQGGETAGGVAWSAGQVRGEHVEEPMAARSGRGEGALVAEGIRPALNSGDGLRPAIERPGKGDVM</sequence>
<keyword evidence="3" id="KW-1185">Reference proteome</keyword>
<dbReference type="AlphaFoldDB" id="A0AAV5CEC2"/>
<name>A0AAV5CEC2_ELECO</name>
<reference evidence="2" key="1">
    <citation type="journal article" date="2018" name="DNA Res.">
        <title>Multiple hybrid de novo genome assembly of finger millet, an orphan allotetraploid crop.</title>
        <authorList>
            <person name="Hatakeyama M."/>
            <person name="Aluri S."/>
            <person name="Balachadran M.T."/>
            <person name="Sivarajan S.R."/>
            <person name="Patrignani A."/>
            <person name="Gruter S."/>
            <person name="Poveda L."/>
            <person name="Shimizu-Inatsugi R."/>
            <person name="Baeten J."/>
            <person name="Francoijs K.J."/>
            <person name="Nataraja K.N."/>
            <person name="Reddy Y.A.N."/>
            <person name="Phadnis S."/>
            <person name="Ravikumar R.L."/>
            <person name="Schlapbach R."/>
            <person name="Sreeman S.M."/>
            <person name="Shimizu K.K."/>
        </authorList>
    </citation>
    <scope>NUCLEOTIDE SEQUENCE</scope>
</reference>
<accession>A0AAV5CEC2</accession>
<reference evidence="2" key="2">
    <citation type="submission" date="2021-12" db="EMBL/GenBank/DDBJ databases">
        <title>Resequencing data analysis of finger millet.</title>
        <authorList>
            <person name="Hatakeyama M."/>
            <person name="Aluri S."/>
            <person name="Balachadran M.T."/>
            <person name="Sivarajan S.R."/>
            <person name="Poveda L."/>
            <person name="Shimizu-Inatsugi R."/>
            <person name="Schlapbach R."/>
            <person name="Sreeman S.M."/>
            <person name="Shimizu K.K."/>
        </authorList>
    </citation>
    <scope>NUCLEOTIDE SEQUENCE</scope>
</reference>
<feature type="compositionally biased region" description="Basic and acidic residues" evidence="1">
    <location>
        <begin position="32"/>
        <end position="42"/>
    </location>
</feature>
<evidence type="ECO:0000256" key="1">
    <source>
        <dbReference type="SAM" id="MobiDB-lite"/>
    </source>
</evidence>
<comment type="caution">
    <text evidence="2">The sequence shown here is derived from an EMBL/GenBank/DDBJ whole genome shotgun (WGS) entry which is preliminary data.</text>
</comment>
<gene>
    <name evidence="2" type="primary">ga13438</name>
    <name evidence="2" type="ORF">PR202_ga13438</name>
</gene>
<dbReference type="Proteomes" id="UP001054889">
    <property type="component" value="Unassembled WGS sequence"/>
</dbReference>
<evidence type="ECO:0000313" key="2">
    <source>
        <dbReference type="EMBL" id="GJM96584.1"/>
    </source>
</evidence>
<feature type="region of interest" description="Disordered" evidence="1">
    <location>
        <begin position="1"/>
        <end position="70"/>
    </location>
</feature>
<proteinExistence type="predicted"/>
<protein>
    <submittedName>
        <fullName evidence="2">Uncharacterized protein</fullName>
    </submittedName>
</protein>
<evidence type="ECO:0000313" key="3">
    <source>
        <dbReference type="Proteomes" id="UP001054889"/>
    </source>
</evidence>
<feature type="compositionally biased region" description="Basic and acidic residues" evidence="1">
    <location>
        <begin position="115"/>
        <end position="125"/>
    </location>
</feature>